<dbReference type="SUPFAM" id="SSF52058">
    <property type="entry name" value="L domain-like"/>
    <property type="match status" value="1"/>
</dbReference>
<accession>A0A238YN83</accession>
<keyword evidence="3" id="KW-0964">Secreted</keyword>
<evidence type="ECO:0000256" key="7">
    <source>
        <dbReference type="SAM" id="SignalP"/>
    </source>
</evidence>
<dbReference type="Proteomes" id="UP000198384">
    <property type="component" value="Unassembled WGS sequence"/>
</dbReference>
<name>A0A238YN83_9FLAO</name>
<protein>
    <submittedName>
        <fullName evidence="8">Uncharacterized protein</fullName>
    </submittedName>
</protein>
<dbReference type="RefSeq" id="WP_089382610.1">
    <property type="nucleotide sequence ID" value="NZ_FZNT01000010.1"/>
</dbReference>
<dbReference type="OrthoDB" id="1403105at2"/>
<evidence type="ECO:0000256" key="4">
    <source>
        <dbReference type="ARBA" id="ARBA00022729"/>
    </source>
</evidence>
<evidence type="ECO:0000313" key="8">
    <source>
        <dbReference type="EMBL" id="SNR72607.1"/>
    </source>
</evidence>
<dbReference type="GO" id="GO:0030313">
    <property type="term" value="C:cell envelope"/>
    <property type="evidence" value="ECO:0007669"/>
    <property type="project" value="UniProtKB-SubCell"/>
</dbReference>
<keyword evidence="4 7" id="KW-0732">Signal</keyword>
<organism evidence="8 9">
    <name type="scientific">Lutibacter agarilyticus</name>
    <dbReference type="NCBI Taxonomy" id="1109740"/>
    <lineage>
        <taxon>Bacteria</taxon>
        <taxon>Pseudomonadati</taxon>
        <taxon>Bacteroidota</taxon>
        <taxon>Flavobacteriia</taxon>
        <taxon>Flavobacteriales</taxon>
        <taxon>Flavobacteriaceae</taxon>
        <taxon>Lutibacter</taxon>
    </lineage>
</organism>
<dbReference type="PROSITE" id="PS51257">
    <property type="entry name" value="PROKAR_LIPOPROTEIN"/>
    <property type="match status" value="1"/>
</dbReference>
<dbReference type="PANTHER" id="PTHR31018:SF3">
    <property type="entry name" value="RECEPTOR PROTEIN-TYROSINE KINASE"/>
    <property type="match status" value="1"/>
</dbReference>
<dbReference type="InterPro" id="IPR036941">
    <property type="entry name" value="Rcpt_L-dom_sf"/>
</dbReference>
<evidence type="ECO:0000256" key="5">
    <source>
        <dbReference type="ARBA" id="ARBA00023180"/>
    </source>
</evidence>
<dbReference type="AlphaFoldDB" id="A0A238YN83"/>
<keyword evidence="6" id="KW-0175">Coiled coil</keyword>
<sequence length="569" mass="61055">MKIRTITALMLAGMLSLSSCVNNGDIDELQDQINDLNSTVENIQKTQQEALLAAIASLEADLVTLENELGSDINELGTDYHALLADLGVLEEEVEGNANAVFYGNVITEADYTALTTQGATIITGKVVITGDAHVLALANIKLIGKSLEVKGGSTITMDALQSIGEDLMVMSVGANASINLAKLSSVGGDVEIMNNTGLTSFMANELALISGGLSSEKNVALTTISLAKLDQVYEVNINEYLVDDPEYLNIGALAMLDLSSANVTKSVEISYVGAVENLALGSVGGNLICEYSKVKKITLDGTSLGGDFVIENNLSISNIDVPNLSRIEGKLRIYYNYDWNTAGSGLVTMPSFAALTYIGGDVYISNNSNLITAEAFNNVTEVRGENIEFSYNGNLENVSIFNALVDTNNPASQWGDNSHADITVQANTFWFDGFNSLVEITNLNVSVSKTSGVFDETTGMFEPGGDTAKLEGFDALTDVSSLNLTVTEATDFNAFASLNNFKNYQTYLTVAMPSDTNVGLCTMEPIFTRIKNGDFENWNNTRIPVFKYNWSEMDRDTAIDQLLAPCGV</sequence>
<feature type="coiled-coil region" evidence="6">
    <location>
        <begin position="26"/>
        <end position="75"/>
    </location>
</feature>
<dbReference type="EMBL" id="FZNT01000010">
    <property type="protein sequence ID" value="SNR72607.1"/>
    <property type="molecule type" value="Genomic_DNA"/>
</dbReference>
<evidence type="ECO:0000256" key="3">
    <source>
        <dbReference type="ARBA" id="ARBA00022525"/>
    </source>
</evidence>
<evidence type="ECO:0000256" key="6">
    <source>
        <dbReference type="SAM" id="Coils"/>
    </source>
</evidence>
<dbReference type="Gene3D" id="3.80.20.20">
    <property type="entry name" value="Receptor L-domain"/>
    <property type="match status" value="1"/>
</dbReference>
<proteinExistence type="predicted"/>
<keyword evidence="2" id="KW-0134">Cell wall</keyword>
<evidence type="ECO:0000256" key="2">
    <source>
        <dbReference type="ARBA" id="ARBA00022512"/>
    </source>
</evidence>
<feature type="signal peptide" evidence="7">
    <location>
        <begin position="1"/>
        <end position="23"/>
    </location>
</feature>
<keyword evidence="5" id="KW-0325">Glycoprotein</keyword>
<feature type="chain" id="PRO_5012669716" evidence="7">
    <location>
        <begin position="24"/>
        <end position="569"/>
    </location>
</feature>
<gene>
    <name evidence="8" type="ORF">SAMN06265371_11039</name>
</gene>
<evidence type="ECO:0000256" key="1">
    <source>
        <dbReference type="ARBA" id="ARBA00004191"/>
    </source>
</evidence>
<keyword evidence="9" id="KW-1185">Reference proteome</keyword>
<comment type="subcellular location">
    <subcellularLocation>
        <location evidence="1">Secreted</location>
        <location evidence="1">Cell wall</location>
    </subcellularLocation>
</comment>
<dbReference type="InterPro" id="IPR051648">
    <property type="entry name" value="CWI-Assembly_Regulator"/>
</dbReference>
<reference evidence="8 9" key="1">
    <citation type="submission" date="2017-06" db="EMBL/GenBank/DDBJ databases">
        <authorList>
            <person name="Kim H.J."/>
            <person name="Triplett B.A."/>
        </authorList>
    </citation>
    <scope>NUCLEOTIDE SEQUENCE [LARGE SCALE GENOMIC DNA]</scope>
    <source>
        <strain evidence="8 9">DSM 29150</strain>
    </source>
</reference>
<evidence type="ECO:0000313" key="9">
    <source>
        <dbReference type="Proteomes" id="UP000198384"/>
    </source>
</evidence>
<dbReference type="PANTHER" id="PTHR31018">
    <property type="entry name" value="SPORULATION-SPECIFIC PROTEIN-RELATED"/>
    <property type="match status" value="1"/>
</dbReference>